<evidence type="ECO:0000256" key="2">
    <source>
        <dbReference type="ARBA" id="ARBA00010355"/>
    </source>
</evidence>
<evidence type="ECO:0000256" key="1">
    <source>
        <dbReference type="ARBA" id="ARBA00004625"/>
    </source>
</evidence>
<comment type="subcellular location">
    <subcellularLocation>
        <location evidence="1">Host endoplasmic reticulum membrane</location>
    </subcellularLocation>
</comment>
<keyword evidence="9" id="KW-0472">Membrane</keyword>
<keyword evidence="4" id="KW-0813">Transport</keyword>
<evidence type="ECO:0000256" key="12">
    <source>
        <dbReference type="ARBA" id="ARBA00033148"/>
    </source>
</evidence>
<evidence type="ECO:0000256" key="10">
    <source>
        <dbReference type="ARBA" id="ARBA00023184"/>
    </source>
</evidence>
<evidence type="ECO:0000256" key="5">
    <source>
        <dbReference type="ARBA" id="ARBA00022692"/>
    </source>
</evidence>
<keyword evidence="8" id="KW-0916">Viral movement protein</keyword>
<gene>
    <name evidence="13" type="primary">ORF4</name>
</gene>
<sequence>MLNTDTLCIILFILILGVLHNILQQHQPPPCEIIINGHTISIRGNCYHTTSS</sequence>
<reference evidence="14" key="1">
    <citation type="submission" date="2016-09" db="EMBL/GenBank/DDBJ databases">
        <title>Molecular characterization of Bamboo mosaic virus detected from Bamboo in Yogyakarta, Indonesia.</title>
        <authorList>
            <person name="Natsuaki T."/>
            <person name="Abe S."/>
        </authorList>
    </citation>
    <scope>NUCLEOTIDE SEQUENCE</scope>
    <source>
        <strain evidence="14">BaMV-Yogya1</strain>
    </source>
</reference>
<evidence type="ECO:0000256" key="8">
    <source>
        <dbReference type="ARBA" id="ARBA00023031"/>
    </source>
</evidence>
<comment type="similarity">
    <text evidence="2">Belongs to the Tymovirales TGBp3 protein family.</text>
</comment>
<proteinExistence type="inferred from homology"/>
<name>A0A3G9EY25_9VIRU</name>
<reference evidence="13" key="2">
    <citation type="journal article" date="2018" name="J. Gen. Plant Pathol.">
        <title>First report of the complete genomic sequences from Indonesian isolates of bamboo mosaic virus and detection of genomic recombination events.</title>
        <authorList>
            <person name="Abe S."/>
            <person name="Neriya Y."/>
            <person name="Noguchi K."/>
            <person name="Hartono S."/>
            <person name="Sulandari S."/>
            <person name="Somowiyarjo S."/>
            <person name="Ali A."/>
            <person name="Nishigawa H."/>
            <person name="Natsuaki T."/>
        </authorList>
    </citation>
    <scope>NUCLEOTIDE SEQUENCE</scope>
    <source>
        <strain evidence="13">Yogya1</strain>
    </source>
</reference>
<evidence type="ECO:0000256" key="3">
    <source>
        <dbReference type="ARBA" id="ARBA00013812"/>
    </source>
</evidence>
<dbReference type="GO" id="GO:0046740">
    <property type="term" value="P:transport of virus in host, cell to cell"/>
    <property type="evidence" value="ECO:0007669"/>
    <property type="project" value="UniProtKB-KW"/>
</dbReference>
<dbReference type="EMBL" id="LC278458">
    <property type="protein sequence ID" value="BBE39098.1"/>
    <property type="molecule type" value="Genomic_RNA"/>
</dbReference>
<evidence type="ECO:0000256" key="7">
    <source>
        <dbReference type="ARBA" id="ARBA00022989"/>
    </source>
</evidence>
<dbReference type="GO" id="GO:0044167">
    <property type="term" value="C:host cell endoplasmic reticulum membrane"/>
    <property type="evidence" value="ECO:0007669"/>
    <property type="project" value="UniProtKB-SubCell"/>
</dbReference>
<accession>A0A3G9EY25</accession>
<dbReference type="Pfam" id="PF02495">
    <property type="entry name" value="TGBp3"/>
    <property type="match status" value="1"/>
</dbReference>
<keyword evidence="10" id="KW-1038">Host endoplasmic reticulum</keyword>
<keyword evidence="6" id="KW-1043">Host membrane</keyword>
<dbReference type="EMBL" id="LC179613">
    <property type="protein sequence ID" value="BBG06247.1"/>
    <property type="molecule type" value="Genomic_RNA"/>
</dbReference>
<evidence type="ECO:0000313" key="13">
    <source>
        <dbReference type="EMBL" id="BBE39098.1"/>
    </source>
</evidence>
<evidence type="ECO:0000313" key="14">
    <source>
        <dbReference type="EMBL" id="BBG06247.1"/>
    </source>
</evidence>
<evidence type="ECO:0000256" key="4">
    <source>
        <dbReference type="ARBA" id="ARBA00022448"/>
    </source>
</evidence>
<evidence type="ECO:0000256" key="9">
    <source>
        <dbReference type="ARBA" id="ARBA00023136"/>
    </source>
</evidence>
<dbReference type="InterPro" id="IPR003411">
    <property type="entry name" value="TGBp3"/>
</dbReference>
<keyword evidence="7" id="KW-1133">Transmembrane helix</keyword>
<evidence type="ECO:0000256" key="6">
    <source>
        <dbReference type="ARBA" id="ARBA00022870"/>
    </source>
</evidence>
<keyword evidence="5" id="KW-0812">Transmembrane</keyword>
<protein>
    <recommendedName>
        <fullName evidence="3">Movement protein TGBp3</fullName>
    </recommendedName>
    <alternativeName>
        <fullName evidence="12">Triple gene block 3 protein</fullName>
    </alternativeName>
</protein>
<organism evidence="13">
    <name type="scientific">Bamboo mosaic virus</name>
    <dbReference type="NCBI Taxonomy" id="35286"/>
    <lineage>
        <taxon>Viruses</taxon>
        <taxon>Riboviria</taxon>
        <taxon>Orthornavirae</taxon>
        <taxon>Kitrinoviricota</taxon>
        <taxon>Alsuviricetes</taxon>
        <taxon>Tymovirales</taxon>
        <taxon>Alphaflexiviridae</taxon>
        <taxon>Potexvirus</taxon>
        <taxon>Potexvirus bambusae</taxon>
    </lineage>
</organism>
<comment type="function">
    <text evidence="11">Plays a role in viral cell-to-cell propagation, by facilitating genome transport to neighboring plant cells through plasmosdesmata. May induce the formation of granular vesicles derived from the Endoplasmic reticulum, which align on actin filaments.</text>
</comment>
<evidence type="ECO:0000256" key="11">
    <source>
        <dbReference type="ARBA" id="ARBA00025270"/>
    </source>
</evidence>